<evidence type="ECO:0000313" key="7">
    <source>
        <dbReference type="Proteomes" id="UP001243623"/>
    </source>
</evidence>
<keyword evidence="6" id="KW-0808">Transferase</keyword>
<evidence type="ECO:0000256" key="3">
    <source>
        <dbReference type="ARBA" id="ARBA00023004"/>
    </source>
</evidence>
<keyword evidence="3" id="KW-0408">Iron</keyword>
<proteinExistence type="predicted"/>
<dbReference type="GO" id="GO:0005737">
    <property type="term" value="C:cytoplasm"/>
    <property type="evidence" value="ECO:0007669"/>
    <property type="project" value="TreeGrafter"/>
</dbReference>
<dbReference type="Proteomes" id="UP001243623">
    <property type="component" value="Chromosome"/>
</dbReference>
<dbReference type="NCBIfam" id="TIGR04107">
    <property type="entry name" value="rSAM_HutW"/>
    <property type="match status" value="1"/>
</dbReference>
<dbReference type="CDD" id="cd01335">
    <property type="entry name" value="Radical_SAM"/>
    <property type="match status" value="1"/>
</dbReference>
<dbReference type="InterPro" id="IPR007197">
    <property type="entry name" value="rSAM"/>
</dbReference>
<evidence type="ECO:0000259" key="5">
    <source>
        <dbReference type="PROSITE" id="PS51918"/>
    </source>
</evidence>
<dbReference type="AlphaFoldDB" id="A0A9Y2EVH8"/>
<dbReference type="SFLD" id="SFLDS00029">
    <property type="entry name" value="Radical_SAM"/>
    <property type="match status" value="1"/>
</dbReference>
<dbReference type="SFLD" id="SFLDF00311">
    <property type="entry name" value="heme_degradation_proteins_(Hut"/>
    <property type="match status" value="1"/>
</dbReference>
<dbReference type="GO" id="GO:0032259">
    <property type="term" value="P:methylation"/>
    <property type="evidence" value="ECO:0007669"/>
    <property type="project" value="UniProtKB-KW"/>
</dbReference>
<organism evidence="6 7">
    <name type="scientific">Selenobaculum gibii</name>
    <dbReference type="NCBI Taxonomy" id="3054208"/>
    <lineage>
        <taxon>Bacteria</taxon>
        <taxon>Bacillati</taxon>
        <taxon>Bacillota</taxon>
        <taxon>Negativicutes</taxon>
        <taxon>Selenomonadales</taxon>
        <taxon>Selenomonadaceae</taxon>
        <taxon>Selenobaculum</taxon>
    </lineage>
</organism>
<evidence type="ECO:0000256" key="2">
    <source>
        <dbReference type="ARBA" id="ARBA00022723"/>
    </source>
</evidence>
<protein>
    <submittedName>
        <fullName evidence="6">Heme anaerobic degradation radical SAM methyltransferase ChuW/HutW</fullName>
    </submittedName>
</protein>
<dbReference type="GO" id="GO:0006779">
    <property type="term" value="P:porphyrin-containing compound biosynthetic process"/>
    <property type="evidence" value="ECO:0007669"/>
    <property type="project" value="TreeGrafter"/>
</dbReference>
<dbReference type="KEGG" id="sgbi:P3F81_02360"/>
<dbReference type="Pfam" id="PF04055">
    <property type="entry name" value="Radical_SAM"/>
    <property type="match status" value="1"/>
</dbReference>
<accession>A0A9Y2EVH8</accession>
<dbReference type="SMART" id="SM00729">
    <property type="entry name" value="Elp3"/>
    <property type="match status" value="1"/>
</dbReference>
<name>A0A9Y2EVH8_9FIRM</name>
<feature type="domain" description="Radical SAM core" evidence="5">
    <location>
        <begin position="65"/>
        <end position="304"/>
    </location>
</feature>
<dbReference type="PROSITE" id="PS51918">
    <property type="entry name" value="RADICAL_SAM"/>
    <property type="match status" value="1"/>
</dbReference>
<evidence type="ECO:0000256" key="1">
    <source>
        <dbReference type="ARBA" id="ARBA00022691"/>
    </source>
</evidence>
<keyword evidence="4" id="KW-0411">Iron-sulfur</keyword>
<dbReference type="GO" id="GO:0008168">
    <property type="term" value="F:methyltransferase activity"/>
    <property type="evidence" value="ECO:0007669"/>
    <property type="project" value="UniProtKB-KW"/>
</dbReference>
<evidence type="ECO:0000256" key="4">
    <source>
        <dbReference type="ARBA" id="ARBA00023014"/>
    </source>
</evidence>
<dbReference type="InterPro" id="IPR026332">
    <property type="entry name" value="HutW"/>
</dbReference>
<evidence type="ECO:0000313" key="6">
    <source>
        <dbReference type="EMBL" id="WIW71194.1"/>
    </source>
</evidence>
<keyword evidence="2" id="KW-0479">Metal-binding</keyword>
<dbReference type="EMBL" id="CP120678">
    <property type="protein sequence ID" value="WIW71194.1"/>
    <property type="molecule type" value="Genomic_DNA"/>
</dbReference>
<keyword evidence="1" id="KW-0949">S-adenosyl-L-methionine</keyword>
<keyword evidence="7" id="KW-1185">Reference proteome</keyword>
<dbReference type="GO" id="GO:0051539">
    <property type="term" value="F:4 iron, 4 sulfur cluster binding"/>
    <property type="evidence" value="ECO:0007669"/>
    <property type="project" value="TreeGrafter"/>
</dbReference>
<gene>
    <name evidence="6" type="primary">hutW</name>
    <name evidence="6" type="ORF">P3F81_02360</name>
</gene>
<dbReference type="Gene3D" id="3.20.20.70">
    <property type="entry name" value="Aldolase class I"/>
    <property type="match status" value="1"/>
</dbReference>
<sequence length="468" mass="52760">MKKTLAEILAQMNEEQYRLTVGKNTDHPLQDAFDKKRVVHPSVQGRPLSEEERLIAWQNTMHTELIKVEKRTAYIHIPFCSHICLYCGFFQNYSNEERETLYVDCLIKELSMSANDCYLKNGLIHAVFIGGGTPSALSSYNVTRVLQAIQMYLPLANDCEITLEARIHDLVKEKMDAWFACGVNRVSVGVQSFLTNLRKSMGRLDDYETVVARLKELAAYGQASIIIDLIYGLPGQTVEDLLFDLQMVDSLPIDGMDLYQLNLFDVSPLKKAIDAGNLPPAATTAEQAQMFAIANAWLKERAYRQLSNCHWAKGIRERNMYNLLTKSGAEVFAFGSGAGGNIGAYSIFLQRDLKKYMENIQAGKKPLMFMAKKSAKQELHNDMLRQLESGYFNLEFLAAKYGGCIRELDYLLEIWQKHGLVNKGKVLSRLTEAGQFWHINIAQSLLECTEALLEGNLKTEVQAIAAQG</sequence>
<dbReference type="InterPro" id="IPR006638">
    <property type="entry name" value="Elp3/MiaA/NifB-like_rSAM"/>
</dbReference>
<dbReference type="InterPro" id="IPR058240">
    <property type="entry name" value="rSAM_sf"/>
</dbReference>
<dbReference type="RefSeq" id="WP_147666685.1">
    <property type="nucleotide sequence ID" value="NZ_CP120678.1"/>
</dbReference>
<dbReference type="InterPro" id="IPR034505">
    <property type="entry name" value="Coproporphyrinogen-III_oxidase"/>
</dbReference>
<dbReference type="InterPro" id="IPR013785">
    <property type="entry name" value="Aldolase_TIM"/>
</dbReference>
<keyword evidence="6" id="KW-0489">Methyltransferase</keyword>
<dbReference type="SUPFAM" id="SSF102114">
    <property type="entry name" value="Radical SAM enzymes"/>
    <property type="match status" value="1"/>
</dbReference>
<dbReference type="GO" id="GO:0046872">
    <property type="term" value="F:metal ion binding"/>
    <property type="evidence" value="ECO:0007669"/>
    <property type="project" value="UniProtKB-KW"/>
</dbReference>
<dbReference type="SFLD" id="SFLDG01065">
    <property type="entry name" value="anaerobic_coproporphyrinogen-I"/>
    <property type="match status" value="1"/>
</dbReference>
<dbReference type="PANTHER" id="PTHR13932">
    <property type="entry name" value="COPROPORPHYRINIGEN III OXIDASE"/>
    <property type="match status" value="1"/>
</dbReference>
<dbReference type="PANTHER" id="PTHR13932:SF9">
    <property type="entry name" value="COPROPORPHYRINOGEN III OXIDASE"/>
    <property type="match status" value="1"/>
</dbReference>
<reference evidence="6" key="1">
    <citation type="submission" date="2023-03" db="EMBL/GenBank/DDBJ databases">
        <title>Selenobaculum gbiensis gen. nov. sp. nov., a new bacterium isolated from the gut microbiota of IBD patient.</title>
        <authorList>
            <person name="Yeo S."/>
            <person name="Park H."/>
            <person name="Huh C.S."/>
        </authorList>
    </citation>
    <scope>NUCLEOTIDE SEQUENCE</scope>
    <source>
        <strain evidence="6">ICN-92133</strain>
    </source>
</reference>